<accession>A0A916WGZ0</accession>
<comment type="caution">
    <text evidence="2">The sequence shown here is derived from an EMBL/GenBank/DDBJ whole genome shotgun (WGS) entry which is preliminary data.</text>
</comment>
<evidence type="ECO:0008006" key="4">
    <source>
        <dbReference type="Google" id="ProtNLM"/>
    </source>
</evidence>
<keyword evidence="3" id="KW-1185">Reference proteome</keyword>
<evidence type="ECO:0000313" key="2">
    <source>
        <dbReference type="EMBL" id="GGA96743.1"/>
    </source>
</evidence>
<gene>
    <name evidence="2" type="ORF">GCM10011496_17250</name>
</gene>
<reference evidence="2" key="2">
    <citation type="submission" date="2020-09" db="EMBL/GenBank/DDBJ databases">
        <authorList>
            <person name="Sun Q."/>
            <person name="Zhou Y."/>
        </authorList>
    </citation>
    <scope>NUCLEOTIDE SEQUENCE</scope>
    <source>
        <strain evidence="2">CGMCC 1.15322</strain>
    </source>
</reference>
<protein>
    <recommendedName>
        <fullName evidence="4">Copper resistance protein</fullName>
    </recommendedName>
</protein>
<dbReference type="RefSeq" id="WP_188707958.1">
    <property type="nucleotide sequence ID" value="NZ_BMIG01000005.1"/>
</dbReference>
<reference evidence="2" key="1">
    <citation type="journal article" date="2014" name="Int. J. Syst. Evol. Microbiol.">
        <title>Complete genome sequence of Corynebacterium casei LMG S-19264T (=DSM 44701T), isolated from a smear-ripened cheese.</title>
        <authorList>
            <consortium name="US DOE Joint Genome Institute (JGI-PGF)"/>
            <person name="Walter F."/>
            <person name="Albersmeier A."/>
            <person name="Kalinowski J."/>
            <person name="Ruckert C."/>
        </authorList>
    </citation>
    <scope>NUCLEOTIDE SEQUENCE</scope>
    <source>
        <strain evidence="2">CGMCC 1.15322</strain>
    </source>
</reference>
<dbReference type="Proteomes" id="UP000620596">
    <property type="component" value="Unassembled WGS sequence"/>
</dbReference>
<feature type="chain" id="PRO_5037226064" description="Copper resistance protein" evidence="1">
    <location>
        <begin position="28"/>
        <end position="132"/>
    </location>
</feature>
<evidence type="ECO:0000313" key="3">
    <source>
        <dbReference type="Proteomes" id="UP000620596"/>
    </source>
</evidence>
<sequence length="132" mass="14348">MTWNRRQRFVTVLFALMSLLFMQLAVAAYACPAGSLMQQTGMAENSAMPCAESMTAFVTDNEQPSLCAAHCKADQQSADTNPSPGLTAPAMLSSDYALLRLNLPSLVAPLEAPLLMRNHARSVAVRHCCFRL</sequence>
<organism evidence="2 3">
    <name type="scientific">Polaromonas eurypsychrophila</name>
    <dbReference type="NCBI Taxonomy" id="1614635"/>
    <lineage>
        <taxon>Bacteria</taxon>
        <taxon>Pseudomonadati</taxon>
        <taxon>Pseudomonadota</taxon>
        <taxon>Betaproteobacteria</taxon>
        <taxon>Burkholderiales</taxon>
        <taxon>Comamonadaceae</taxon>
        <taxon>Polaromonas</taxon>
    </lineage>
</organism>
<dbReference type="AlphaFoldDB" id="A0A916WGZ0"/>
<proteinExistence type="predicted"/>
<keyword evidence="1" id="KW-0732">Signal</keyword>
<dbReference type="EMBL" id="BMIG01000005">
    <property type="protein sequence ID" value="GGA96743.1"/>
    <property type="molecule type" value="Genomic_DNA"/>
</dbReference>
<name>A0A916WGZ0_9BURK</name>
<dbReference type="PROSITE" id="PS51257">
    <property type="entry name" value="PROKAR_LIPOPROTEIN"/>
    <property type="match status" value="1"/>
</dbReference>
<evidence type="ECO:0000256" key="1">
    <source>
        <dbReference type="SAM" id="SignalP"/>
    </source>
</evidence>
<feature type="signal peptide" evidence="1">
    <location>
        <begin position="1"/>
        <end position="27"/>
    </location>
</feature>